<name>A0ABW5B754_9BACT</name>
<gene>
    <name evidence="2" type="ORF">ACFSKV_07160</name>
</gene>
<sequence>MKVFSFIIWSFFVLTTFSSCLPESGAADEIGDLDVVYTNHNSSFNFGSGTTYAIPTNVIIVTADPITPGVRPPTLDFIVADQILAAIRNNMNARGFTQVNIQANPDFIILPSATEEGREIIYNYGSQFWTWWYPEFGAGLIFQYPNFDPQAIQGVDTGSLLLQFIDNRNRTPNTPVSVHWISVVNLALSGSQTDNSNRATRGVNQSFIQSPYIQK</sequence>
<evidence type="ECO:0000313" key="3">
    <source>
        <dbReference type="Proteomes" id="UP001597414"/>
    </source>
</evidence>
<dbReference type="Proteomes" id="UP001597414">
    <property type="component" value="Unassembled WGS sequence"/>
</dbReference>
<dbReference type="Pfam" id="PF13590">
    <property type="entry name" value="DUF4136"/>
    <property type="match status" value="1"/>
</dbReference>
<feature type="domain" description="DUF4136" evidence="1">
    <location>
        <begin position="36"/>
        <end position="212"/>
    </location>
</feature>
<dbReference type="EMBL" id="JBHUIV010000010">
    <property type="protein sequence ID" value="MFD2201339.1"/>
    <property type="molecule type" value="Genomic_DNA"/>
</dbReference>
<protein>
    <submittedName>
        <fullName evidence="2">DUF4136 domain-containing protein</fullName>
    </submittedName>
</protein>
<dbReference type="RefSeq" id="WP_380801259.1">
    <property type="nucleotide sequence ID" value="NZ_JBHUIV010000010.1"/>
</dbReference>
<reference evidence="3" key="1">
    <citation type="journal article" date="2019" name="Int. J. Syst. Evol. Microbiol.">
        <title>The Global Catalogue of Microorganisms (GCM) 10K type strain sequencing project: providing services to taxonomists for standard genome sequencing and annotation.</title>
        <authorList>
            <consortium name="The Broad Institute Genomics Platform"/>
            <consortium name="The Broad Institute Genome Sequencing Center for Infectious Disease"/>
            <person name="Wu L."/>
            <person name="Ma J."/>
        </authorList>
    </citation>
    <scope>NUCLEOTIDE SEQUENCE [LARGE SCALE GENOMIC DNA]</scope>
    <source>
        <strain evidence="3">KCTC 19812</strain>
    </source>
</reference>
<keyword evidence="3" id="KW-1185">Reference proteome</keyword>
<accession>A0ABW5B754</accession>
<dbReference type="PROSITE" id="PS51257">
    <property type="entry name" value="PROKAR_LIPOPROTEIN"/>
    <property type="match status" value="1"/>
</dbReference>
<comment type="caution">
    <text evidence="2">The sequence shown here is derived from an EMBL/GenBank/DDBJ whole genome shotgun (WGS) entry which is preliminary data.</text>
</comment>
<evidence type="ECO:0000259" key="1">
    <source>
        <dbReference type="Pfam" id="PF13590"/>
    </source>
</evidence>
<dbReference type="InterPro" id="IPR025411">
    <property type="entry name" value="DUF4136"/>
</dbReference>
<evidence type="ECO:0000313" key="2">
    <source>
        <dbReference type="EMBL" id="MFD2201339.1"/>
    </source>
</evidence>
<organism evidence="2 3">
    <name type="scientific">Shivajiella indica</name>
    <dbReference type="NCBI Taxonomy" id="872115"/>
    <lineage>
        <taxon>Bacteria</taxon>
        <taxon>Pseudomonadati</taxon>
        <taxon>Bacteroidota</taxon>
        <taxon>Cytophagia</taxon>
        <taxon>Cytophagales</taxon>
        <taxon>Cyclobacteriaceae</taxon>
        <taxon>Shivajiella</taxon>
    </lineage>
</organism>
<proteinExistence type="predicted"/>
<dbReference type="Gene3D" id="3.30.160.670">
    <property type="match status" value="1"/>
</dbReference>